<dbReference type="Proteomes" id="UP001152803">
    <property type="component" value="Unassembled WGS sequence"/>
</dbReference>
<reference evidence="8" key="1">
    <citation type="journal article" date="2023" name="Science">
        <title>Genome structures resolve the early diversification of teleost fishes.</title>
        <authorList>
            <person name="Parey E."/>
            <person name="Louis A."/>
            <person name="Montfort J."/>
            <person name="Bouchez O."/>
            <person name="Roques C."/>
            <person name="Iampietro C."/>
            <person name="Lluch J."/>
            <person name="Castinel A."/>
            <person name="Donnadieu C."/>
            <person name="Desvignes T."/>
            <person name="Floi Bucao C."/>
            <person name="Jouanno E."/>
            <person name="Wen M."/>
            <person name="Mejri S."/>
            <person name="Dirks R."/>
            <person name="Jansen H."/>
            <person name="Henkel C."/>
            <person name="Chen W.J."/>
            <person name="Zahm M."/>
            <person name="Cabau C."/>
            <person name="Klopp C."/>
            <person name="Thompson A.W."/>
            <person name="Robinson-Rechavi M."/>
            <person name="Braasch I."/>
            <person name="Lecointre G."/>
            <person name="Bobe J."/>
            <person name="Postlethwait J.H."/>
            <person name="Berthelot C."/>
            <person name="Roest Crollius H."/>
            <person name="Guiguen Y."/>
        </authorList>
    </citation>
    <scope>NUCLEOTIDE SEQUENCE</scope>
    <source>
        <strain evidence="8">Concon-B</strain>
    </source>
</reference>
<dbReference type="Gene3D" id="3.40.850.10">
    <property type="entry name" value="Kinesin motor domain"/>
    <property type="match status" value="1"/>
</dbReference>
<dbReference type="InterPro" id="IPR027417">
    <property type="entry name" value="P-loop_NTPase"/>
</dbReference>
<dbReference type="EMBL" id="JAFJMO010000005">
    <property type="protein sequence ID" value="KAJ8275793.1"/>
    <property type="molecule type" value="Genomic_DNA"/>
</dbReference>
<accession>A0A9Q1DNJ9</accession>
<dbReference type="PANTHER" id="PTHR13140:SF289">
    <property type="entry name" value="UNCONVENTIONAL MYOSIN-XIX"/>
    <property type="match status" value="1"/>
</dbReference>
<dbReference type="GO" id="GO:0005737">
    <property type="term" value="C:cytoplasm"/>
    <property type="evidence" value="ECO:0007669"/>
    <property type="project" value="TreeGrafter"/>
</dbReference>
<dbReference type="GO" id="GO:0005524">
    <property type="term" value="F:ATP binding"/>
    <property type="evidence" value="ECO:0007669"/>
    <property type="project" value="UniProtKB-UniRule"/>
</dbReference>
<proteinExistence type="inferred from homology"/>
<dbReference type="GO" id="GO:0000146">
    <property type="term" value="F:microfilament motor activity"/>
    <property type="evidence" value="ECO:0007669"/>
    <property type="project" value="TreeGrafter"/>
</dbReference>
<keyword evidence="3 6" id="KW-0518">Myosin</keyword>
<dbReference type="Gene3D" id="1.10.10.820">
    <property type="match status" value="1"/>
</dbReference>
<name>A0A9Q1DNJ9_CONCO</name>
<evidence type="ECO:0000256" key="4">
    <source>
        <dbReference type="ARBA" id="ARBA00023175"/>
    </source>
</evidence>
<dbReference type="PROSITE" id="PS50096">
    <property type="entry name" value="IQ"/>
    <property type="match status" value="1"/>
</dbReference>
<dbReference type="InterPro" id="IPR001609">
    <property type="entry name" value="Myosin_head_motor_dom-like"/>
</dbReference>
<evidence type="ECO:0000256" key="2">
    <source>
        <dbReference type="ARBA" id="ARBA00022840"/>
    </source>
</evidence>
<dbReference type="SMART" id="SM00015">
    <property type="entry name" value="IQ"/>
    <property type="match status" value="2"/>
</dbReference>
<keyword evidence="2 6" id="KW-0067">ATP-binding</keyword>
<keyword evidence="9" id="KW-1185">Reference proteome</keyword>
<gene>
    <name evidence="8" type="ORF">COCON_G00075450</name>
</gene>
<evidence type="ECO:0000256" key="3">
    <source>
        <dbReference type="ARBA" id="ARBA00023123"/>
    </source>
</evidence>
<keyword evidence="1 6" id="KW-0547">Nucleotide-binding</keyword>
<dbReference type="CDD" id="cd23767">
    <property type="entry name" value="IQCD"/>
    <property type="match status" value="1"/>
</dbReference>
<evidence type="ECO:0000313" key="9">
    <source>
        <dbReference type="Proteomes" id="UP001152803"/>
    </source>
</evidence>
<dbReference type="InterPro" id="IPR000048">
    <property type="entry name" value="IQ_motif_EF-hand-BS"/>
</dbReference>
<evidence type="ECO:0000256" key="1">
    <source>
        <dbReference type="ARBA" id="ARBA00022741"/>
    </source>
</evidence>
<dbReference type="Gene3D" id="1.20.5.190">
    <property type="match status" value="1"/>
</dbReference>
<sequence>MASVKKKLWENNGNVTLSSNDGICASSLNFEKGQRTIHLRKGNGFKGKAQTHHQSLNDSLDGELRAFLIDEDALHTYDDLTKVNPVTPTTVLRCLQARYRAKVFYTQAGCTLVALNPFQPIPHLYTLDVMREYHCAPQPQEFKPHIFIAAEEAYRNVQGQVEPNDQSLVVSGESGAGKTWTSRCLMKYYATVAASSSSPKCQDTVERIEKRVLDSNPLMEAFGNACTLRNNNSSRFGKYIQLQLNRSQILVGASIQTYLLEKTRVAFQAANERNFHIFYQMMKGATEEQRHKWRMSRDQGFTWLPNADKTLEEDCFQETTDAMTHMGITKAKQGQIFQILAGLLHLGNVSFSPPMDESQPCDLQEQSKDFLQNTAELLQIPQEQLLACLRLRALTAGKQSVVFKPCSLAECTVRRDCLAKVIYAHVFDSLVAFINGSVCADPSSWCNFIGVLDVYGFECFALNNLEQLCINYANEKLQQHFVAHYLKAQQEEYVSEGLEWSFIKYQDNQGCLDLIEGSPTCIFSLLNEECRLKRASDAKQFKARLEKELSNNACISWDRFSKRPHFTVSHYAGKVCYQITGMMEKNKDPVPLELIHMLQKSQDPLLQSLFVDHDIEVNNSRGHVVSKFKNSLESLMKILHSTTPHYTRCIKPNPECQPLTFKKEEVIVQLQACGIVETINISAAGFPIRIPYPSFLQRYGLIVNSRMWRPSINGNGPEMDESILSPMVADVLNVVLQSRSPDPPKVSETESCSSLVHCGKTKVFLTHHMLELLESQRHRMRSRRAFFIQHSWRTHRRRKQEAQSRAAIRIQAAVRAWLIRRVVLQWHKAATLIQKTWRQWRAAMEVLAETELDDVVDVTQAPVYDPTVWESGAVQLSTGQDPVTVWAWPLGLALASAPSITVAMTASSFQKVVSLMACLKLSFRSGDYKVETNQFEQGVASIRAQPQESIKLHLQRSPLLYADICPGRKGDGVTGFNQILLEDVI</sequence>
<comment type="similarity">
    <text evidence="6">Belongs to the TRAFAC class myosin-kinesin ATPase superfamily. Myosin family.</text>
</comment>
<feature type="domain" description="Myosin motor" evidence="7">
    <location>
        <begin position="75"/>
        <end position="778"/>
    </location>
</feature>
<dbReference type="OrthoDB" id="6108017at2759"/>
<dbReference type="SMART" id="SM00242">
    <property type="entry name" value="MYSc"/>
    <property type="match status" value="1"/>
</dbReference>
<feature type="region of interest" description="Actin-binding" evidence="6">
    <location>
        <begin position="632"/>
        <end position="654"/>
    </location>
</feature>
<dbReference type="AlphaFoldDB" id="A0A9Q1DNJ9"/>
<keyword evidence="4 6" id="KW-0505">Motor protein</keyword>
<dbReference type="Pfam" id="PF00063">
    <property type="entry name" value="Myosin_head"/>
    <property type="match status" value="1"/>
</dbReference>
<evidence type="ECO:0000313" key="8">
    <source>
        <dbReference type="EMBL" id="KAJ8275793.1"/>
    </source>
</evidence>
<dbReference type="Gene3D" id="1.20.120.720">
    <property type="entry name" value="Myosin VI head, motor domain, U50 subdomain"/>
    <property type="match status" value="1"/>
</dbReference>
<dbReference type="SUPFAM" id="SSF52540">
    <property type="entry name" value="P-loop containing nucleoside triphosphate hydrolases"/>
    <property type="match status" value="1"/>
</dbReference>
<dbReference type="GO" id="GO:0016020">
    <property type="term" value="C:membrane"/>
    <property type="evidence" value="ECO:0007669"/>
    <property type="project" value="TreeGrafter"/>
</dbReference>
<keyword evidence="5 6" id="KW-0009">Actin-binding</keyword>
<dbReference type="GO" id="GO:0016459">
    <property type="term" value="C:myosin complex"/>
    <property type="evidence" value="ECO:0007669"/>
    <property type="project" value="UniProtKB-KW"/>
</dbReference>
<comment type="caution">
    <text evidence="8">The sequence shown here is derived from an EMBL/GenBank/DDBJ whole genome shotgun (WGS) entry which is preliminary data.</text>
</comment>
<evidence type="ECO:0000256" key="5">
    <source>
        <dbReference type="ARBA" id="ARBA00023203"/>
    </source>
</evidence>
<evidence type="ECO:0000256" key="6">
    <source>
        <dbReference type="PROSITE-ProRule" id="PRU00782"/>
    </source>
</evidence>
<dbReference type="PRINTS" id="PR00193">
    <property type="entry name" value="MYOSINHEAVY"/>
</dbReference>
<dbReference type="GO" id="GO:0007015">
    <property type="term" value="P:actin filament organization"/>
    <property type="evidence" value="ECO:0007669"/>
    <property type="project" value="TreeGrafter"/>
</dbReference>
<dbReference type="Gene3D" id="1.20.58.530">
    <property type="match status" value="1"/>
</dbReference>
<dbReference type="PROSITE" id="PS51456">
    <property type="entry name" value="MYOSIN_MOTOR"/>
    <property type="match status" value="1"/>
</dbReference>
<feature type="binding site" evidence="6">
    <location>
        <begin position="172"/>
        <end position="179"/>
    </location>
    <ligand>
        <name>ATP</name>
        <dbReference type="ChEBI" id="CHEBI:30616"/>
    </ligand>
</feature>
<dbReference type="PANTHER" id="PTHR13140">
    <property type="entry name" value="MYOSIN"/>
    <property type="match status" value="1"/>
</dbReference>
<dbReference type="InterPro" id="IPR036961">
    <property type="entry name" value="Kinesin_motor_dom_sf"/>
</dbReference>
<protein>
    <recommendedName>
        <fullName evidence="7">Myosin motor domain-containing protein</fullName>
    </recommendedName>
</protein>
<dbReference type="Gene3D" id="6.20.240.20">
    <property type="match status" value="1"/>
</dbReference>
<dbReference type="GO" id="GO:0051015">
    <property type="term" value="F:actin filament binding"/>
    <property type="evidence" value="ECO:0007669"/>
    <property type="project" value="TreeGrafter"/>
</dbReference>
<organism evidence="8 9">
    <name type="scientific">Conger conger</name>
    <name type="common">Conger eel</name>
    <name type="synonym">Muraena conger</name>
    <dbReference type="NCBI Taxonomy" id="82655"/>
    <lineage>
        <taxon>Eukaryota</taxon>
        <taxon>Metazoa</taxon>
        <taxon>Chordata</taxon>
        <taxon>Craniata</taxon>
        <taxon>Vertebrata</taxon>
        <taxon>Euteleostomi</taxon>
        <taxon>Actinopterygii</taxon>
        <taxon>Neopterygii</taxon>
        <taxon>Teleostei</taxon>
        <taxon>Anguilliformes</taxon>
        <taxon>Congridae</taxon>
        <taxon>Conger</taxon>
    </lineage>
</organism>
<evidence type="ECO:0000259" key="7">
    <source>
        <dbReference type="PROSITE" id="PS51456"/>
    </source>
</evidence>